<keyword evidence="4" id="KW-1185">Reference proteome</keyword>
<evidence type="ECO:0000313" key="4">
    <source>
        <dbReference type="Proteomes" id="UP000818266"/>
    </source>
</evidence>
<evidence type="ECO:0000256" key="2">
    <source>
        <dbReference type="SAM" id="Phobius"/>
    </source>
</evidence>
<name>A0A9E5JP59_9MICO</name>
<comment type="caution">
    <text evidence="3">The sequence shown here is derived from an EMBL/GenBank/DDBJ whole genome shotgun (WGS) entry which is preliminary data.</text>
</comment>
<protein>
    <submittedName>
        <fullName evidence="3">DUF4229 domain-containing protein</fullName>
    </submittedName>
</protein>
<keyword evidence="2" id="KW-0472">Membrane</keyword>
<feature type="region of interest" description="Disordered" evidence="1">
    <location>
        <begin position="63"/>
        <end position="83"/>
    </location>
</feature>
<reference evidence="3 4" key="1">
    <citation type="submission" date="2019-06" db="EMBL/GenBank/DDBJ databases">
        <authorList>
            <person name="De-Chao Zhang Q."/>
        </authorList>
    </citation>
    <scope>NUCLEOTIDE SEQUENCE [LARGE SCALE GENOMIC DNA]</scope>
    <source>
        <strain evidence="3 4">KN1116</strain>
    </source>
</reference>
<feature type="compositionally biased region" description="Acidic residues" evidence="1">
    <location>
        <begin position="69"/>
        <end position="83"/>
    </location>
</feature>
<accession>A0A9E5JP59</accession>
<proteinExistence type="predicted"/>
<evidence type="ECO:0000256" key="1">
    <source>
        <dbReference type="SAM" id="MobiDB-lite"/>
    </source>
</evidence>
<gene>
    <name evidence="3" type="ORF">FK219_008280</name>
</gene>
<keyword evidence="2" id="KW-1133">Transmembrane helix</keyword>
<dbReference type="InterPro" id="IPR025323">
    <property type="entry name" value="DUF4229"/>
</dbReference>
<feature type="transmembrane region" description="Helical" evidence="2">
    <location>
        <begin position="29"/>
        <end position="48"/>
    </location>
</feature>
<dbReference type="RefSeq" id="WP_152583635.1">
    <property type="nucleotide sequence ID" value="NZ_VIKT02000012.1"/>
</dbReference>
<reference evidence="3 4" key="2">
    <citation type="submission" date="2020-03" db="EMBL/GenBank/DDBJ databases">
        <title>Chryseoglobus sp. isolated from a deep-sea seamount.</title>
        <authorList>
            <person name="Zhang D.-C."/>
        </authorList>
    </citation>
    <scope>NUCLEOTIDE SEQUENCE [LARGE SCALE GENOMIC DNA]</scope>
    <source>
        <strain evidence="3 4">KN1116</strain>
    </source>
</reference>
<feature type="transmembrane region" description="Helical" evidence="2">
    <location>
        <begin position="5"/>
        <end position="23"/>
    </location>
</feature>
<evidence type="ECO:0000313" key="3">
    <source>
        <dbReference type="EMBL" id="NHF63234.1"/>
    </source>
</evidence>
<dbReference type="AlphaFoldDB" id="A0A9E5JP59"/>
<dbReference type="Pfam" id="PF14012">
    <property type="entry name" value="DUF4229"/>
    <property type="match status" value="1"/>
</dbReference>
<sequence length="83" mass="9249">MSPWIAYSLVRFGLFGGVLALLLLAQLQWWWAAIIATIIAFTVSYIFFPGLRHAVAADLAARRTRETPEDPDADAEDSALENR</sequence>
<dbReference type="Proteomes" id="UP000818266">
    <property type="component" value="Unassembled WGS sequence"/>
</dbReference>
<keyword evidence="2" id="KW-0812">Transmembrane</keyword>
<dbReference type="EMBL" id="VIKT02000012">
    <property type="protein sequence ID" value="NHF63234.1"/>
    <property type="molecule type" value="Genomic_DNA"/>
</dbReference>
<organism evidence="3 4">
    <name type="scientific">Microcella pacifica</name>
    <dbReference type="NCBI Taxonomy" id="2591847"/>
    <lineage>
        <taxon>Bacteria</taxon>
        <taxon>Bacillati</taxon>
        <taxon>Actinomycetota</taxon>
        <taxon>Actinomycetes</taxon>
        <taxon>Micrococcales</taxon>
        <taxon>Microbacteriaceae</taxon>
        <taxon>Microcella</taxon>
    </lineage>
</organism>